<accession>A0A0K1R9M0</accession>
<proteinExistence type="predicted"/>
<dbReference type="RefSeq" id="WP_052203287.1">
    <property type="nucleotide sequence ID" value="NZ_BAAAGW010000019.1"/>
</dbReference>
<dbReference type="KEGG" id="crie:AK829_00425"/>
<sequence>MRNLAFILAGVLSLLAVFSGPLGWPRWAALAALGVAFVLLAWGFADKARNMQAKPKVLDPEQRATIARMKAEGNTPMAISQVQLWFRNTTPEEAARIVSQV</sequence>
<keyword evidence="2" id="KW-1185">Reference proteome</keyword>
<name>A0A0K1R9M0_9CORY</name>
<dbReference type="STRING" id="156976.AK829_00425"/>
<dbReference type="EMBL" id="CP012342">
    <property type="protein sequence ID" value="AKV57886.1"/>
    <property type="molecule type" value="Genomic_DNA"/>
</dbReference>
<evidence type="ECO:0000313" key="2">
    <source>
        <dbReference type="Proteomes" id="UP000060016"/>
    </source>
</evidence>
<gene>
    <name evidence="1" type="ORF">AK829_00425</name>
</gene>
<dbReference type="AlphaFoldDB" id="A0A0K1R9M0"/>
<evidence type="ECO:0000313" key="1">
    <source>
        <dbReference type="EMBL" id="AKV57886.1"/>
    </source>
</evidence>
<dbReference type="PATRIC" id="fig|156976.3.peg.77"/>
<dbReference type="Proteomes" id="UP000060016">
    <property type="component" value="Chromosome"/>
</dbReference>
<organism evidence="1 2">
    <name type="scientific">Corynebacterium riegelii</name>
    <dbReference type="NCBI Taxonomy" id="156976"/>
    <lineage>
        <taxon>Bacteria</taxon>
        <taxon>Bacillati</taxon>
        <taxon>Actinomycetota</taxon>
        <taxon>Actinomycetes</taxon>
        <taxon>Mycobacteriales</taxon>
        <taxon>Corynebacteriaceae</taxon>
        <taxon>Corynebacterium</taxon>
    </lineage>
</organism>
<protein>
    <submittedName>
        <fullName evidence="1">Uncharacterized protein</fullName>
    </submittedName>
</protein>
<reference evidence="1 2" key="1">
    <citation type="submission" date="2015-08" db="EMBL/GenBank/DDBJ databases">
        <authorList>
            <person name="Babu N.S."/>
            <person name="Beckwith C.J."/>
            <person name="Beseler K.G."/>
            <person name="Brison A."/>
            <person name="Carone J.V."/>
            <person name="Caskin T.P."/>
            <person name="Diamond M."/>
            <person name="Durham M.E."/>
            <person name="Foxe J.M."/>
            <person name="Go M."/>
            <person name="Henderson B.A."/>
            <person name="Jones I.B."/>
            <person name="McGettigan J.A."/>
            <person name="Micheletti S.J."/>
            <person name="Nasrallah M.E."/>
            <person name="Ortiz D."/>
            <person name="Piller C.R."/>
            <person name="Privatt S.R."/>
            <person name="Schneider S.L."/>
            <person name="Sharp S."/>
            <person name="Smith T.C."/>
            <person name="Stanton J.D."/>
            <person name="Ullery H.E."/>
            <person name="Wilson R.J."/>
            <person name="Serrano M.G."/>
            <person name="Buck G."/>
            <person name="Lee V."/>
            <person name="Wang Y."/>
            <person name="Carvalho R."/>
            <person name="Voegtly L."/>
            <person name="Shi R."/>
            <person name="Duckworth R."/>
            <person name="Johnson A."/>
            <person name="Loviza R."/>
            <person name="Walstead R."/>
            <person name="Shah Z."/>
            <person name="Kiflezghi M."/>
            <person name="Wade K."/>
            <person name="Ball S.L."/>
            <person name="Bradley K.W."/>
            <person name="Asai D.J."/>
            <person name="Bowman C.A."/>
            <person name="Russell D.A."/>
            <person name="Pope W.H."/>
            <person name="Jacobs-Sera D."/>
            <person name="Hendrix R.W."/>
            <person name="Hatfull G.F."/>
        </authorList>
    </citation>
    <scope>NUCLEOTIDE SEQUENCE [LARGE SCALE GENOMIC DNA]</scope>
    <source>
        <strain evidence="1 2">PUDD_83A45</strain>
    </source>
</reference>